<gene>
    <name evidence="2" type="ORF">SAMN04488516_11435</name>
</gene>
<feature type="domain" description="UPF0033" evidence="1">
    <location>
        <begin position="5"/>
        <end position="69"/>
    </location>
</feature>
<organism evidence="2 3">
    <name type="scientific">Desulfonauticus submarinus</name>
    <dbReference type="NCBI Taxonomy" id="206665"/>
    <lineage>
        <taxon>Bacteria</taxon>
        <taxon>Pseudomonadati</taxon>
        <taxon>Thermodesulfobacteriota</taxon>
        <taxon>Desulfovibrionia</taxon>
        <taxon>Desulfovibrionales</taxon>
        <taxon>Desulfonauticaceae</taxon>
        <taxon>Desulfonauticus</taxon>
    </lineage>
</organism>
<dbReference type="InterPro" id="IPR027396">
    <property type="entry name" value="DsrEFH-like"/>
</dbReference>
<dbReference type="OrthoDB" id="9801500at2"/>
<dbReference type="AlphaFoldDB" id="A0A1H0FUG8"/>
<protein>
    <submittedName>
        <fullName evidence="2">Selenium metabolism protein YedF</fullName>
    </submittedName>
</protein>
<dbReference type="RefSeq" id="WP_092066297.1">
    <property type="nucleotide sequence ID" value="NZ_FNIN01000014.1"/>
</dbReference>
<dbReference type="InterPro" id="IPR036868">
    <property type="entry name" value="TusA-like_sf"/>
</dbReference>
<accession>A0A1H0FUG8</accession>
<dbReference type="InterPro" id="IPR019870">
    <property type="entry name" value="Se_metab_YedF"/>
</dbReference>
<evidence type="ECO:0000313" key="2">
    <source>
        <dbReference type="EMBL" id="SDN98212.1"/>
    </source>
</evidence>
<dbReference type="SUPFAM" id="SSF75169">
    <property type="entry name" value="DsrEFH-like"/>
    <property type="match status" value="1"/>
</dbReference>
<dbReference type="EMBL" id="FNIN01000014">
    <property type="protein sequence ID" value="SDN98212.1"/>
    <property type="molecule type" value="Genomic_DNA"/>
</dbReference>
<sequence length="205" mass="23033">MKEKVLSCEGLPCPQPVLKCKKAIEEESPVKLKIIVDNEAAKENVCRFLKMQQYKVQDIFQQDNKWEIIAINTKKEASDNIEEHNKTLKDFKDKQQKILVFIAKDRIGQGDDTLGAKLMANFIATLGEMENLWRIILVNSGVRLSIEGSDVLSDLQKLESEGVSILVCGTCLDFFNLLDKKAVGQTTNMLDVVTSMQLADKVISL</sequence>
<dbReference type="CDD" id="cd03421">
    <property type="entry name" value="SirA_like_N"/>
    <property type="match status" value="1"/>
</dbReference>
<dbReference type="Pfam" id="PF01206">
    <property type="entry name" value="TusA"/>
    <property type="match status" value="1"/>
</dbReference>
<proteinExistence type="predicted"/>
<dbReference type="Gene3D" id="3.30.110.40">
    <property type="entry name" value="TusA-like domain"/>
    <property type="match status" value="1"/>
</dbReference>
<dbReference type="SUPFAM" id="SSF64307">
    <property type="entry name" value="SirA-like"/>
    <property type="match status" value="1"/>
</dbReference>
<dbReference type="Proteomes" id="UP000199602">
    <property type="component" value="Unassembled WGS sequence"/>
</dbReference>
<reference evidence="2 3" key="1">
    <citation type="submission" date="2016-10" db="EMBL/GenBank/DDBJ databases">
        <authorList>
            <person name="de Groot N.N."/>
        </authorList>
    </citation>
    <scope>NUCLEOTIDE SEQUENCE [LARGE SCALE GENOMIC DNA]</scope>
    <source>
        <strain evidence="2 3">DSM 15269</strain>
    </source>
</reference>
<dbReference type="NCBIfam" id="TIGR03527">
    <property type="entry name" value="selenium_YedF"/>
    <property type="match status" value="1"/>
</dbReference>
<evidence type="ECO:0000259" key="1">
    <source>
        <dbReference type="Pfam" id="PF01206"/>
    </source>
</evidence>
<evidence type="ECO:0000313" key="3">
    <source>
        <dbReference type="Proteomes" id="UP000199602"/>
    </source>
</evidence>
<dbReference type="InterPro" id="IPR001455">
    <property type="entry name" value="TusA-like"/>
</dbReference>
<name>A0A1H0FUG8_9BACT</name>
<keyword evidence="3" id="KW-1185">Reference proteome</keyword>
<dbReference type="STRING" id="206665.SAMN04488516_11435"/>